<feature type="transmembrane region" description="Helical" evidence="1">
    <location>
        <begin position="438"/>
        <end position="461"/>
    </location>
</feature>
<keyword evidence="1" id="KW-1133">Transmembrane helix</keyword>
<protein>
    <submittedName>
        <fullName evidence="3">Uncharacterized protein</fullName>
    </submittedName>
</protein>
<evidence type="ECO:0000313" key="3">
    <source>
        <dbReference type="EMBL" id="CAL8109325.1"/>
    </source>
</evidence>
<organism evidence="3 4">
    <name type="scientific">Orchesella dallaii</name>
    <dbReference type="NCBI Taxonomy" id="48710"/>
    <lineage>
        <taxon>Eukaryota</taxon>
        <taxon>Metazoa</taxon>
        <taxon>Ecdysozoa</taxon>
        <taxon>Arthropoda</taxon>
        <taxon>Hexapoda</taxon>
        <taxon>Collembola</taxon>
        <taxon>Entomobryomorpha</taxon>
        <taxon>Entomobryoidea</taxon>
        <taxon>Orchesellidae</taxon>
        <taxon>Orchesellinae</taxon>
        <taxon>Orchesella</taxon>
    </lineage>
</organism>
<evidence type="ECO:0000313" key="4">
    <source>
        <dbReference type="Proteomes" id="UP001642540"/>
    </source>
</evidence>
<reference evidence="3 4" key="1">
    <citation type="submission" date="2024-08" db="EMBL/GenBank/DDBJ databases">
        <authorList>
            <person name="Cucini C."/>
            <person name="Frati F."/>
        </authorList>
    </citation>
    <scope>NUCLEOTIDE SEQUENCE [LARGE SCALE GENOMIC DNA]</scope>
</reference>
<accession>A0ABP1QNS5</accession>
<evidence type="ECO:0000256" key="1">
    <source>
        <dbReference type="SAM" id="Phobius"/>
    </source>
</evidence>
<feature type="transmembrane region" description="Helical" evidence="1">
    <location>
        <begin position="375"/>
        <end position="395"/>
    </location>
</feature>
<evidence type="ECO:0000256" key="2">
    <source>
        <dbReference type="SAM" id="SignalP"/>
    </source>
</evidence>
<feature type="transmembrane region" description="Helical" evidence="1">
    <location>
        <begin position="407"/>
        <end position="426"/>
    </location>
</feature>
<gene>
    <name evidence="3" type="ORF">ODALV1_LOCUS13260</name>
</gene>
<keyword evidence="1" id="KW-0812">Transmembrane</keyword>
<comment type="caution">
    <text evidence="3">The sequence shown here is derived from an EMBL/GenBank/DDBJ whole genome shotgun (WGS) entry which is preliminary data.</text>
</comment>
<keyword evidence="4" id="KW-1185">Reference proteome</keyword>
<keyword evidence="1" id="KW-0472">Membrane</keyword>
<feature type="signal peptide" evidence="2">
    <location>
        <begin position="1"/>
        <end position="20"/>
    </location>
</feature>
<proteinExistence type="predicted"/>
<sequence>MIKTMFVLLTLFLTISPASASDPGSSPSFKLLKNTFNLGHLNHKISEIIIIYFSNEFQDNLPDLLHTISKSYKHSPVKLINRAYSSSLPSFFKHKPTRFTSLNNFPLVILERDEPEKPSKIINLLQSVFRPATINLGKYIIIRTTNQSKAQTQKNVTSNGLAPPSFKSLKQDSLRTIRDKMEIWTSENQAGLKVAIMLAYCPFCRPITPYGKLRNGNLLISAFDEVRGYVNYAPTFPNFSKYFHDVRLTYIFILFRQQDGTDKGFSWDSDSTERQLIQQGDFFNLMFKTMANGIHWDVQADDFIYVKPSLTKLVENGSLNLPKPPKLPWNAVICALPLFIYSEDLDATEIYNRNEATILATQVEKEPNTDGTNQLLVFPLVFLVPVVLLLRKWLLSTVNKEVFISNWYFLMMNYIKQLWTIILVVTQNRSIGDLNYQTLSSILLLFSSSMLGVLILFWNNIQIFTYICRRIEYIPLKSHLDLYLANHDHESIWGYRSSFGKELLSVLVGHHFPKKFPVAVESVINKMKFLSEEECAKSVLSGSNSYACFGNLVVWKKVLNGILRNENRLKNSSFTLKPYTFVPIGVLQGTAARFSKDFIFAPELKNVVSRIIQAGLFQYWSEGNENGYTMKHRINENSEENLNIFDIQVASKLVWYLCIGHSIAFGVHIIEILGANRTYVISAVLRAWLVIQKKVISLISCVKLGLGNALGN</sequence>
<name>A0ABP1QNS5_9HEXA</name>
<dbReference type="EMBL" id="CAXLJM020000041">
    <property type="protein sequence ID" value="CAL8109325.1"/>
    <property type="molecule type" value="Genomic_DNA"/>
</dbReference>
<feature type="chain" id="PRO_5046375037" evidence="2">
    <location>
        <begin position="21"/>
        <end position="712"/>
    </location>
</feature>
<keyword evidence="2" id="KW-0732">Signal</keyword>
<dbReference type="Proteomes" id="UP001642540">
    <property type="component" value="Unassembled WGS sequence"/>
</dbReference>